<evidence type="ECO:0000313" key="1">
    <source>
        <dbReference type="EMBL" id="EGV99114.1"/>
    </source>
</evidence>
<gene>
    <name evidence="1" type="ORF">I79_020111</name>
</gene>
<organism evidence="1 2">
    <name type="scientific">Cricetulus griseus</name>
    <name type="common">Chinese hamster</name>
    <name type="synonym">Cricetulus barabensis griseus</name>
    <dbReference type="NCBI Taxonomy" id="10029"/>
    <lineage>
        <taxon>Eukaryota</taxon>
        <taxon>Metazoa</taxon>
        <taxon>Chordata</taxon>
        <taxon>Craniata</taxon>
        <taxon>Vertebrata</taxon>
        <taxon>Euteleostomi</taxon>
        <taxon>Mammalia</taxon>
        <taxon>Eutheria</taxon>
        <taxon>Euarchontoglires</taxon>
        <taxon>Glires</taxon>
        <taxon>Rodentia</taxon>
        <taxon>Myomorpha</taxon>
        <taxon>Muroidea</taxon>
        <taxon>Cricetidae</taxon>
        <taxon>Cricetinae</taxon>
        <taxon>Cricetulus</taxon>
    </lineage>
</organism>
<accession>G3I978</accession>
<evidence type="ECO:0000313" key="2">
    <source>
        <dbReference type="Proteomes" id="UP000001075"/>
    </source>
</evidence>
<sequence length="53" mass="5725">MDVFVQMSLENLTPFLSLFTIAFSGQSLGPICPIYPYDLSVGTYLSVFGSSAV</sequence>
<dbReference type="EMBL" id="JH001575">
    <property type="protein sequence ID" value="EGV99114.1"/>
    <property type="molecule type" value="Genomic_DNA"/>
</dbReference>
<dbReference type="Proteomes" id="UP000001075">
    <property type="component" value="Unassembled WGS sequence"/>
</dbReference>
<proteinExistence type="predicted"/>
<dbReference type="AlphaFoldDB" id="G3I978"/>
<reference evidence="2" key="1">
    <citation type="journal article" date="2011" name="Nat. Biotechnol.">
        <title>The genomic sequence of the Chinese hamster ovary (CHO)-K1 cell line.</title>
        <authorList>
            <person name="Xu X."/>
            <person name="Nagarajan H."/>
            <person name="Lewis N.E."/>
            <person name="Pan S."/>
            <person name="Cai Z."/>
            <person name="Liu X."/>
            <person name="Chen W."/>
            <person name="Xie M."/>
            <person name="Wang W."/>
            <person name="Hammond S."/>
            <person name="Andersen M.R."/>
            <person name="Neff N."/>
            <person name="Passarelli B."/>
            <person name="Koh W."/>
            <person name="Fan H.C."/>
            <person name="Wang J."/>
            <person name="Gui Y."/>
            <person name="Lee K.H."/>
            <person name="Betenbaugh M.J."/>
            <person name="Quake S.R."/>
            <person name="Famili I."/>
            <person name="Palsson B.O."/>
            <person name="Wang J."/>
        </authorList>
    </citation>
    <scope>NUCLEOTIDE SEQUENCE [LARGE SCALE GENOMIC DNA]</scope>
    <source>
        <strain evidence="2">CHO K1 cell line</strain>
    </source>
</reference>
<protein>
    <submittedName>
        <fullName evidence="1">Uncharacterized protein</fullName>
    </submittedName>
</protein>
<dbReference type="InParanoid" id="G3I978"/>
<name>G3I978_CRIGR</name>